<accession>A0AAV4HWP5</accession>
<evidence type="ECO:0000256" key="5">
    <source>
        <dbReference type="ARBA" id="ARBA00022833"/>
    </source>
</evidence>
<keyword evidence="7" id="KW-0865">Zymogen</keyword>
<dbReference type="SUPFAM" id="SSF55486">
    <property type="entry name" value="Metalloproteases ('zincins'), catalytic domain"/>
    <property type="match status" value="1"/>
</dbReference>
<feature type="binding site" evidence="8">
    <location>
        <position position="208"/>
    </location>
    <ligand>
        <name>Zn(2+)</name>
        <dbReference type="ChEBI" id="CHEBI:29105"/>
        <label>1</label>
    </ligand>
</feature>
<evidence type="ECO:0000256" key="2">
    <source>
        <dbReference type="ARBA" id="ARBA00022723"/>
    </source>
</evidence>
<keyword evidence="2 8" id="KW-0479">Metal-binding</keyword>
<evidence type="ECO:0000256" key="4">
    <source>
        <dbReference type="ARBA" id="ARBA00022801"/>
    </source>
</evidence>
<dbReference type="GO" id="GO:0004222">
    <property type="term" value="F:metalloendopeptidase activity"/>
    <property type="evidence" value="ECO:0007669"/>
    <property type="project" value="InterPro"/>
</dbReference>
<feature type="chain" id="PRO_5043887290" evidence="9">
    <location>
        <begin position="20"/>
        <end position="230"/>
    </location>
</feature>
<feature type="signal peptide" evidence="9">
    <location>
        <begin position="1"/>
        <end position="19"/>
    </location>
</feature>
<keyword evidence="3 9" id="KW-0732">Signal</keyword>
<feature type="binding site" evidence="8">
    <location>
        <position position="210"/>
    </location>
    <ligand>
        <name>Zn(2+)</name>
        <dbReference type="ChEBI" id="CHEBI:29105"/>
        <label>1</label>
    </ligand>
</feature>
<dbReference type="InterPro" id="IPR021190">
    <property type="entry name" value="Pept_M10A"/>
</dbReference>
<dbReference type="Proteomes" id="UP000762676">
    <property type="component" value="Unassembled WGS sequence"/>
</dbReference>
<dbReference type="InterPro" id="IPR036365">
    <property type="entry name" value="PGBD-like_sf"/>
</dbReference>
<dbReference type="Gene3D" id="3.40.390.10">
    <property type="entry name" value="Collagenase (Catalytic Domain)"/>
    <property type="match status" value="1"/>
</dbReference>
<feature type="domain" description="Peptidase M10 metallopeptidase" evidence="10">
    <location>
        <begin position="149"/>
        <end position="222"/>
    </location>
</feature>
<evidence type="ECO:0000259" key="11">
    <source>
        <dbReference type="Pfam" id="PF01471"/>
    </source>
</evidence>
<evidence type="ECO:0000256" key="7">
    <source>
        <dbReference type="ARBA" id="ARBA00023145"/>
    </source>
</evidence>
<dbReference type="PROSITE" id="PS00546">
    <property type="entry name" value="CYSTEINE_SWITCH"/>
    <property type="match status" value="1"/>
</dbReference>
<dbReference type="SUPFAM" id="SSF47090">
    <property type="entry name" value="PGBD-like"/>
    <property type="match status" value="1"/>
</dbReference>
<dbReference type="InterPro" id="IPR001818">
    <property type="entry name" value="Pept_M10_metallopeptidase"/>
</dbReference>
<keyword evidence="5 8" id="KW-0862">Zinc</keyword>
<keyword evidence="1" id="KW-0645">Protease</keyword>
<dbReference type="GO" id="GO:0030574">
    <property type="term" value="P:collagen catabolic process"/>
    <property type="evidence" value="ECO:0007669"/>
    <property type="project" value="TreeGrafter"/>
</dbReference>
<dbReference type="PRINTS" id="PR00138">
    <property type="entry name" value="MATRIXIN"/>
</dbReference>
<evidence type="ECO:0000313" key="12">
    <source>
        <dbReference type="EMBL" id="GFS02120.1"/>
    </source>
</evidence>
<evidence type="ECO:0000256" key="3">
    <source>
        <dbReference type="ARBA" id="ARBA00022729"/>
    </source>
</evidence>
<dbReference type="Pfam" id="PF01471">
    <property type="entry name" value="PG_binding_1"/>
    <property type="match status" value="1"/>
</dbReference>
<keyword evidence="4" id="KW-0378">Hydrolase</keyword>
<keyword evidence="13" id="KW-1185">Reference proteome</keyword>
<dbReference type="PANTHER" id="PTHR10201:SF323">
    <property type="entry name" value="MATRIX METALLOPROTEINASE-21"/>
    <property type="match status" value="1"/>
</dbReference>
<dbReference type="EMBL" id="BMAT01009226">
    <property type="protein sequence ID" value="GFS02120.1"/>
    <property type="molecule type" value="Genomic_DNA"/>
</dbReference>
<organism evidence="12 13">
    <name type="scientific">Elysia marginata</name>
    <dbReference type="NCBI Taxonomy" id="1093978"/>
    <lineage>
        <taxon>Eukaryota</taxon>
        <taxon>Metazoa</taxon>
        <taxon>Spiralia</taxon>
        <taxon>Lophotrochozoa</taxon>
        <taxon>Mollusca</taxon>
        <taxon>Gastropoda</taxon>
        <taxon>Heterobranchia</taxon>
        <taxon>Euthyneura</taxon>
        <taxon>Panpulmonata</taxon>
        <taxon>Sacoglossa</taxon>
        <taxon>Placobranchoidea</taxon>
        <taxon>Plakobranchidae</taxon>
        <taxon>Elysia</taxon>
    </lineage>
</organism>
<dbReference type="GO" id="GO:0030198">
    <property type="term" value="P:extracellular matrix organization"/>
    <property type="evidence" value="ECO:0007669"/>
    <property type="project" value="TreeGrafter"/>
</dbReference>
<evidence type="ECO:0000256" key="1">
    <source>
        <dbReference type="ARBA" id="ARBA00022670"/>
    </source>
</evidence>
<evidence type="ECO:0000313" key="13">
    <source>
        <dbReference type="Proteomes" id="UP000762676"/>
    </source>
</evidence>
<evidence type="ECO:0000256" key="6">
    <source>
        <dbReference type="ARBA" id="ARBA00023049"/>
    </source>
</evidence>
<gene>
    <name evidence="12" type="ORF">ElyMa_004599000</name>
</gene>
<dbReference type="AlphaFoldDB" id="A0AAV4HWP5"/>
<keyword evidence="8" id="KW-0106">Calcium</keyword>
<name>A0AAV4HWP5_9GAST</name>
<evidence type="ECO:0000259" key="10">
    <source>
        <dbReference type="Pfam" id="PF00413"/>
    </source>
</evidence>
<dbReference type="GO" id="GO:0008270">
    <property type="term" value="F:zinc ion binding"/>
    <property type="evidence" value="ECO:0007669"/>
    <property type="project" value="InterPro"/>
</dbReference>
<comment type="cofactor">
    <cofactor evidence="8">
        <name>Ca(2+)</name>
        <dbReference type="ChEBI" id="CHEBI:29108"/>
    </cofactor>
    <text evidence="8">Can bind about 5 Ca(2+) ions per subunit.</text>
</comment>
<feature type="binding site" description="in inhibited form" evidence="8">
    <location>
        <position position="112"/>
    </location>
    <ligand>
        <name>Zn(2+)</name>
        <dbReference type="ChEBI" id="CHEBI:29105"/>
        <label>2</label>
        <note>catalytic</note>
    </ligand>
</feature>
<sequence>MTAMMMVIVIVLFYRDVHASPIVAEDSQLWSSTGAESVEGIGLDRDKRETFDMLDYLAHYGYLEPPEATYEGKFQSEEVINIAIRDFQRFNGLKETGVPDKATLELMKKPRCGMPDIIRDPYRDYRNNNNNNRNKNVNIPMAFTTFGSRWNKDTVTWKTTRFSKKLTKGQQWRALQKALDVWEREIPLKFRYSETRPDIEILFAEGEHGDGYRNRFRGKGKIVIITLTLL</sequence>
<dbReference type="GO" id="GO:0031012">
    <property type="term" value="C:extracellular matrix"/>
    <property type="evidence" value="ECO:0007669"/>
    <property type="project" value="InterPro"/>
</dbReference>
<evidence type="ECO:0000256" key="8">
    <source>
        <dbReference type="PIRSR" id="PIRSR621190-2"/>
    </source>
</evidence>
<dbReference type="GO" id="GO:0006508">
    <property type="term" value="P:proteolysis"/>
    <property type="evidence" value="ECO:0007669"/>
    <property type="project" value="UniProtKB-KW"/>
</dbReference>
<dbReference type="PANTHER" id="PTHR10201">
    <property type="entry name" value="MATRIX METALLOPROTEINASE"/>
    <property type="match status" value="1"/>
</dbReference>
<comment type="caution">
    <text evidence="12">The sequence shown here is derived from an EMBL/GenBank/DDBJ whole genome shotgun (WGS) entry which is preliminary data.</text>
</comment>
<feature type="binding site" evidence="8">
    <location>
        <position position="218"/>
    </location>
    <ligand>
        <name>Ca(2+)</name>
        <dbReference type="ChEBI" id="CHEBI:29108"/>
        <label>3</label>
    </ligand>
</feature>
<dbReference type="InterPro" id="IPR021158">
    <property type="entry name" value="Pept_M10A_Zn_BS"/>
</dbReference>
<proteinExistence type="predicted"/>
<evidence type="ECO:0000256" key="9">
    <source>
        <dbReference type="SAM" id="SignalP"/>
    </source>
</evidence>
<feature type="binding site" evidence="8">
    <location>
        <position position="198"/>
    </location>
    <ligand>
        <name>Ca(2+)</name>
        <dbReference type="ChEBI" id="CHEBI:29108"/>
        <label>2</label>
    </ligand>
</feature>
<reference evidence="12 13" key="1">
    <citation type="journal article" date="2021" name="Elife">
        <title>Chloroplast acquisition without the gene transfer in kleptoplastic sea slugs, Plakobranchus ocellatus.</title>
        <authorList>
            <person name="Maeda T."/>
            <person name="Takahashi S."/>
            <person name="Yoshida T."/>
            <person name="Shimamura S."/>
            <person name="Takaki Y."/>
            <person name="Nagai Y."/>
            <person name="Toyoda A."/>
            <person name="Suzuki Y."/>
            <person name="Arimoto A."/>
            <person name="Ishii H."/>
            <person name="Satoh N."/>
            <person name="Nishiyama T."/>
            <person name="Hasebe M."/>
            <person name="Maruyama T."/>
            <person name="Minagawa J."/>
            <person name="Obokata J."/>
            <person name="Shigenobu S."/>
        </authorList>
    </citation>
    <scope>NUCLEOTIDE SEQUENCE [LARGE SCALE GENOMIC DNA]</scope>
</reference>
<comment type="cofactor">
    <cofactor evidence="8">
        <name>Zn(2+)</name>
        <dbReference type="ChEBI" id="CHEBI:29105"/>
    </cofactor>
    <text evidence="8">Binds 2 Zn(2+) ions per subunit.</text>
</comment>
<dbReference type="InterPro" id="IPR002477">
    <property type="entry name" value="Peptidoglycan-bd-like"/>
</dbReference>
<keyword evidence="6 12" id="KW-0482">Metalloprotease</keyword>
<feature type="domain" description="Peptidoglycan binding-like" evidence="11">
    <location>
        <begin position="56"/>
        <end position="107"/>
    </location>
</feature>
<dbReference type="Pfam" id="PF00413">
    <property type="entry name" value="Peptidase_M10"/>
    <property type="match status" value="1"/>
</dbReference>
<dbReference type="InterPro" id="IPR024079">
    <property type="entry name" value="MetalloPept_cat_dom_sf"/>
</dbReference>
<protein>
    <submittedName>
        <fullName evidence="12">Matrix metalloproteinase-1</fullName>
    </submittedName>
</protein>